<accession>A0ABV5LUG1</accession>
<dbReference type="RefSeq" id="WP_380137957.1">
    <property type="nucleotide sequence ID" value="NZ_JBHLUI010000008.1"/>
</dbReference>
<dbReference type="Proteomes" id="UP001589748">
    <property type="component" value="Unassembled WGS sequence"/>
</dbReference>
<sequence>MTDDRATGRVDAWMGGPRGRRLLAEVVTASAPAEDGAPWGYPAWSLPDDPAPLPDPVRAAMRDRLAAAVAALDPAAGWVPDPRTVLPALADSVVAARYWQHPDREDAVLADPEFADLLRPVAEALVAAPACRSWSEPVDPGEQWQVRWVLRPGDRRPGPAPSTRGARETLRRLRAGEAQDEARARRERAGEVTRNWSGEWWSFPPEGGGLVATDASLPASLAGGAAEPCPAGLVLVEDDLGAQDAWVRRVPVRDDVRVLEIRDGADWAGLVSRHPRAVTFSRRHDWYRSTGWDGSWALPDWASVAEEYDGVHLTLDGYLAVSGALLTTTVPGEPAPPGASLRAGAARTLLAGWDPGRTSWLTDVLAPHGAGAPHRWRAPGDHVGDWAPAGW</sequence>
<comment type="caution">
    <text evidence="1">The sequence shown here is derived from an EMBL/GenBank/DDBJ whole genome shotgun (WGS) entry which is preliminary data.</text>
</comment>
<evidence type="ECO:0000313" key="2">
    <source>
        <dbReference type="Proteomes" id="UP001589748"/>
    </source>
</evidence>
<name>A0ABV5LUG1_9ACTN</name>
<gene>
    <name evidence="1" type="ORF">ACFFVI_12160</name>
</gene>
<protein>
    <submittedName>
        <fullName evidence="1">Uncharacterized protein</fullName>
    </submittedName>
</protein>
<keyword evidence="2" id="KW-1185">Reference proteome</keyword>
<dbReference type="EMBL" id="JBHMDM010000007">
    <property type="protein sequence ID" value="MFB9377721.1"/>
    <property type="molecule type" value="Genomic_DNA"/>
</dbReference>
<organism evidence="1 2">
    <name type="scientific">Kineococcus gynurae</name>
    <dbReference type="NCBI Taxonomy" id="452979"/>
    <lineage>
        <taxon>Bacteria</taxon>
        <taxon>Bacillati</taxon>
        <taxon>Actinomycetota</taxon>
        <taxon>Actinomycetes</taxon>
        <taxon>Kineosporiales</taxon>
        <taxon>Kineosporiaceae</taxon>
        <taxon>Kineococcus</taxon>
    </lineage>
</organism>
<reference evidence="1 2" key="1">
    <citation type="submission" date="2024-09" db="EMBL/GenBank/DDBJ databases">
        <authorList>
            <person name="Sun Q."/>
            <person name="Mori K."/>
        </authorList>
    </citation>
    <scope>NUCLEOTIDE SEQUENCE [LARGE SCALE GENOMIC DNA]</scope>
    <source>
        <strain evidence="1 2">TISTR 1856</strain>
    </source>
</reference>
<proteinExistence type="predicted"/>
<evidence type="ECO:0000313" key="1">
    <source>
        <dbReference type="EMBL" id="MFB9377721.1"/>
    </source>
</evidence>